<evidence type="ECO:0000256" key="3">
    <source>
        <dbReference type="ARBA" id="ARBA00022448"/>
    </source>
</evidence>
<evidence type="ECO:0000256" key="1">
    <source>
        <dbReference type="ARBA" id="ARBA00004225"/>
    </source>
</evidence>
<evidence type="ECO:0000256" key="9">
    <source>
        <dbReference type="PROSITE-ProRule" id="PRU00282"/>
    </source>
</evidence>
<dbReference type="InterPro" id="IPR050567">
    <property type="entry name" value="Mitochondrial_Carrier"/>
</dbReference>
<comment type="subcellular location">
    <subcellularLocation>
        <location evidence="1">Mitochondrion membrane</location>
        <topology evidence="1">Multi-pass membrane protein</topology>
    </subcellularLocation>
</comment>
<dbReference type="SUPFAM" id="SSF103506">
    <property type="entry name" value="Mitochondrial carrier"/>
    <property type="match status" value="1"/>
</dbReference>
<evidence type="ECO:0000313" key="12">
    <source>
        <dbReference type="Proteomes" id="UP001153737"/>
    </source>
</evidence>
<keyword evidence="5" id="KW-0677">Repeat</keyword>
<protein>
    <recommendedName>
        <fullName evidence="13">Mitochondrial ornithine transporter 1</fullName>
    </recommendedName>
</protein>
<dbReference type="GO" id="GO:0031966">
    <property type="term" value="C:mitochondrial membrane"/>
    <property type="evidence" value="ECO:0007669"/>
    <property type="project" value="UniProtKB-SubCell"/>
</dbReference>
<dbReference type="EMBL" id="OU896712">
    <property type="protein sequence ID" value="CAG9823167.1"/>
    <property type="molecule type" value="Genomic_DNA"/>
</dbReference>
<reference evidence="11" key="2">
    <citation type="submission" date="2022-10" db="EMBL/GenBank/DDBJ databases">
        <authorList>
            <consortium name="ENA_rothamsted_submissions"/>
            <consortium name="culmorum"/>
            <person name="King R."/>
        </authorList>
    </citation>
    <scope>NUCLEOTIDE SEQUENCE</scope>
</reference>
<evidence type="ECO:0000256" key="4">
    <source>
        <dbReference type="ARBA" id="ARBA00022692"/>
    </source>
</evidence>
<proteinExistence type="inferred from homology"/>
<feature type="repeat" description="Solcar" evidence="9">
    <location>
        <begin position="212"/>
        <end position="295"/>
    </location>
</feature>
<dbReference type="FunFam" id="1.50.40.10:FF:000146">
    <property type="entry name" value="Uncharacterized protein, isoform B"/>
    <property type="match status" value="1"/>
</dbReference>
<sequence>MSTGKEGRKSKHFKDGAIDFTAGSLGGVALVYVGQPLDTVKVKMQTFPLLHTNMFSCFTSTLRNDGVYRGLYAGTVPALVTNVVENSVLFVCYGFCQKIIQRLSGAKSVNELGLLSNASAGFLASFFSSVAICPTELIKCKLQAKETMGKGLHTLGPIKLTAQIVRAEGILGLFRGLVPTLVREMPGYFFFFGGYEGTRQLLTQPGQKKEDIGLLRTMIAGAVGGTFFWTSTFPVDVAKSRIQVGNIEENMVKVIYKIFRHEGIGALYNGLAPTILRTIPATATLFVTYEYSKKWLHYAFASDDSED</sequence>
<dbReference type="InterPro" id="IPR023395">
    <property type="entry name" value="MCP_dom_sf"/>
</dbReference>
<dbReference type="GO" id="GO:0000064">
    <property type="term" value="F:L-ornithine transmembrane transporter activity"/>
    <property type="evidence" value="ECO:0007669"/>
    <property type="project" value="TreeGrafter"/>
</dbReference>
<dbReference type="OrthoDB" id="409586at2759"/>
<evidence type="ECO:0000256" key="8">
    <source>
        <dbReference type="ARBA" id="ARBA00023136"/>
    </source>
</evidence>
<evidence type="ECO:0000313" key="11">
    <source>
        <dbReference type="EMBL" id="CAG9823167.1"/>
    </source>
</evidence>
<evidence type="ECO:0008006" key="13">
    <source>
        <dbReference type="Google" id="ProtNLM"/>
    </source>
</evidence>
<evidence type="ECO:0000256" key="7">
    <source>
        <dbReference type="ARBA" id="ARBA00023128"/>
    </source>
</evidence>
<keyword evidence="3 10" id="KW-0813">Transport</keyword>
<dbReference type="PANTHER" id="PTHR45624">
    <property type="entry name" value="MITOCHONDRIAL BASIC AMINO ACIDS TRANSPORTER-RELATED"/>
    <property type="match status" value="1"/>
</dbReference>
<dbReference type="PROSITE" id="PS50920">
    <property type="entry name" value="SOLCAR"/>
    <property type="match status" value="3"/>
</dbReference>
<organism evidence="11 12">
    <name type="scientific">Phaedon cochleariae</name>
    <name type="common">Mustard beetle</name>
    <dbReference type="NCBI Taxonomy" id="80249"/>
    <lineage>
        <taxon>Eukaryota</taxon>
        <taxon>Metazoa</taxon>
        <taxon>Ecdysozoa</taxon>
        <taxon>Arthropoda</taxon>
        <taxon>Hexapoda</taxon>
        <taxon>Insecta</taxon>
        <taxon>Pterygota</taxon>
        <taxon>Neoptera</taxon>
        <taxon>Endopterygota</taxon>
        <taxon>Coleoptera</taxon>
        <taxon>Polyphaga</taxon>
        <taxon>Cucujiformia</taxon>
        <taxon>Chrysomeloidea</taxon>
        <taxon>Chrysomelidae</taxon>
        <taxon>Chrysomelinae</taxon>
        <taxon>Chrysomelini</taxon>
        <taxon>Phaedon</taxon>
    </lineage>
</organism>
<keyword evidence="6" id="KW-1133">Transmembrane helix</keyword>
<feature type="repeat" description="Solcar" evidence="9">
    <location>
        <begin position="14"/>
        <end position="99"/>
    </location>
</feature>
<accession>A0A9N9SM33</accession>
<dbReference type="PANTHER" id="PTHR45624:SF12">
    <property type="entry name" value="MITOCHONDRIAL ORNITHINE TRANSPORTER 1"/>
    <property type="match status" value="1"/>
</dbReference>
<keyword evidence="7" id="KW-0496">Mitochondrion</keyword>
<dbReference type="GO" id="GO:1990575">
    <property type="term" value="P:mitochondrial L-ornithine transmembrane transport"/>
    <property type="evidence" value="ECO:0007669"/>
    <property type="project" value="TreeGrafter"/>
</dbReference>
<evidence type="ECO:0000256" key="5">
    <source>
        <dbReference type="ARBA" id="ARBA00022737"/>
    </source>
</evidence>
<feature type="repeat" description="Solcar" evidence="9">
    <location>
        <begin position="112"/>
        <end position="201"/>
    </location>
</feature>
<keyword evidence="8 9" id="KW-0472">Membrane</keyword>
<dbReference type="Gene3D" id="1.50.40.10">
    <property type="entry name" value="Mitochondrial carrier domain"/>
    <property type="match status" value="1"/>
</dbReference>
<dbReference type="Pfam" id="PF00153">
    <property type="entry name" value="Mito_carr"/>
    <property type="match status" value="3"/>
</dbReference>
<keyword evidence="12" id="KW-1185">Reference proteome</keyword>
<evidence type="ECO:0000256" key="10">
    <source>
        <dbReference type="RuleBase" id="RU000488"/>
    </source>
</evidence>
<comment type="similarity">
    <text evidence="2 10">Belongs to the mitochondrial carrier (TC 2.A.29) family.</text>
</comment>
<dbReference type="AlphaFoldDB" id="A0A9N9SM33"/>
<gene>
    <name evidence="11" type="ORF">PHAECO_LOCUS9948</name>
</gene>
<evidence type="ECO:0000256" key="6">
    <source>
        <dbReference type="ARBA" id="ARBA00022989"/>
    </source>
</evidence>
<dbReference type="Proteomes" id="UP001153737">
    <property type="component" value="Chromosome 6"/>
</dbReference>
<keyword evidence="4 9" id="KW-0812">Transmembrane</keyword>
<dbReference type="InterPro" id="IPR018108">
    <property type="entry name" value="MCP_transmembrane"/>
</dbReference>
<evidence type="ECO:0000256" key="2">
    <source>
        <dbReference type="ARBA" id="ARBA00006375"/>
    </source>
</evidence>
<reference evidence="11" key="1">
    <citation type="submission" date="2022-01" db="EMBL/GenBank/DDBJ databases">
        <authorList>
            <person name="King R."/>
        </authorList>
    </citation>
    <scope>NUCLEOTIDE SEQUENCE</scope>
</reference>
<name>A0A9N9SM33_PHACE</name>